<dbReference type="Proteomes" id="UP000621500">
    <property type="component" value="Unassembled WGS sequence"/>
</dbReference>
<evidence type="ECO:0000313" key="1">
    <source>
        <dbReference type="EMBL" id="GIH00401.1"/>
    </source>
</evidence>
<accession>A0ABQ4F0F7</accession>
<keyword evidence="2" id="KW-1185">Reference proteome</keyword>
<comment type="caution">
    <text evidence="1">The sequence shown here is derived from an EMBL/GenBank/DDBJ whole genome shotgun (WGS) entry which is preliminary data.</text>
</comment>
<organism evidence="1 2">
    <name type="scientific">Plantactinospora mayteni</name>
    <dbReference type="NCBI Taxonomy" id="566021"/>
    <lineage>
        <taxon>Bacteria</taxon>
        <taxon>Bacillati</taxon>
        <taxon>Actinomycetota</taxon>
        <taxon>Actinomycetes</taxon>
        <taxon>Micromonosporales</taxon>
        <taxon>Micromonosporaceae</taxon>
        <taxon>Plantactinospora</taxon>
    </lineage>
</organism>
<protein>
    <submittedName>
        <fullName evidence="1">Uncharacterized protein</fullName>
    </submittedName>
</protein>
<evidence type="ECO:0000313" key="2">
    <source>
        <dbReference type="Proteomes" id="UP000621500"/>
    </source>
</evidence>
<reference evidence="1 2" key="1">
    <citation type="submission" date="2021-01" db="EMBL/GenBank/DDBJ databases">
        <title>Whole genome shotgun sequence of Plantactinospora mayteni NBRC 109088.</title>
        <authorList>
            <person name="Komaki H."/>
            <person name="Tamura T."/>
        </authorList>
    </citation>
    <scope>NUCLEOTIDE SEQUENCE [LARGE SCALE GENOMIC DNA]</scope>
    <source>
        <strain evidence="1 2">NBRC 109088</strain>
    </source>
</reference>
<sequence>MPWPAGAAAPSAPSLYNTIPAGTERTYLEVAGAGHQYIGQPGSTLARIMILMRLRFPCVDC</sequence>
<dbReference type="EMBL" id="BONX01000053">
    <property type="protein sequence ID" value="GIH00401.1"/>
    <property type="molecule type" value="Genomic_DNA"/>
</dbReference>
<gene>
    <name evidence="1" type="ORF">Pma05_69730</name>
</gene>
<name>A0ABQ4F0F7_9ACTN</name>
<proteinExistence type="predicted"/>